<protein>
    <submittedName>
        <fullName evidence="2">Uncharacterized protein</fullName>
    </submittedName>
</protein>
<evidence type="ECO:0000256" key="1">
    <source>
        <dbReference type="SAM" id="MobiDB-lite"/>
    </source>
</evidence>
<reference evidence="2 3" key="1">
    <citation type="journal article" date="2019" name="Sci. Rep.">
        <title>A high-quality genome of Eragrostis curvula grass provides insights into Poaceae evolution and supports new strategies to enhance forage quality.</title>
        <authorList>
            <person name="Carballo J."/>
            <person name="Santos B.A.C.M."/>
            <person name="Zappacosta D."/>
            <person name="Garbus I."/>
            <person name="Selva J.P."/>
            <person name="Gallo C.A."/>
            <person name="Diaz A."/>
            <person name="Albertini E."/>
            <person name="Caccamo M."/>
            <person name="Echenique V."/>
        </authorList>
    </citation>
    <scope>NUCLEOTIDE SEQUENCE [LARGE SCALE GENOMIC DNA]</scope>
    <source>
        <strain evidence="3">cv. Victoria</strain>
        <tissue evidence="2">Leaf</tissue>
    </source>
</reference>
<dbReference type="Proteomes" id="UP000324897">
    <property type="component" value="Chromosome 4"/>
</dbReference>
<dbReference type="AlphaFoldDB" id="A0A5J9VPI3"/>
<feature type="region of interest" description="Disordered" evidence="1">
    <location>
        <begin position="1"/>
        <end position="48"/>
    </location>
</feature>
<proteinExistence type="predicted"/>
<evidence type="ECO:0000313" key="3">
    <source>
        <dbReference type="Proteomes" id="UP000324897"/>
    </source>
</evidence>
<comment type="caution">
    <text evidence="2">The sequence shown here is derived from an EMBL/GenBank/DDBJ whole genome shotgun (WGS) entry which is preliminary data.</text>
</comment>
<dbReference type="EMBL" id="RWGY01000007">
    <property type="protein sequence ID" value="TVU37385.1"/>
    <property type="molecule type" value="Genomic_DNA"/>
</dbReference>
<sequence length="360" mass="40265">MAGDDADGKGVANGETIGGEGYDAAIAKRRAQARERQRRHRAQQKATHVLQKGNLPLERSLLPTMSTFGNQENCGEGNHGTSTPCQLYVLTDSIFESAMQPLNDITNIITDGNVSLERTPITNMTPFGNQAIFGEGNHGTSTPWQMSILSDSQDNSTRRPLRDIMNIVTRGVLQTDSIKRPLRDVTNLRIAGGMENQPVDRHENTGIKRQKNGQTPFSGVTELEQNQCPRQRITMQSVNSLDLPGSSANIDQMASDQIGDVDENWLHRNDNWQPRSMGFSRDGGYRDGVLDQSLTPEELKKAKRRQYAREYRLRQKEELAIARQIQNGDVSTINLGNKRLRDFDADMLLQKHASKLAKNR</sequence>
<accession>A0A5J9VPI3</accession>
<feature type="non-terminal residue" evidence="2">
    <location>
        <position position="360"/>
    </location>
</feature>
<dbReference type="Gramene" id="TVU37385">
    <property type="protein sequence ID" value="TVU37385"/>
    <property type="gene ID" value="EJB05_10697"/>
</dbReference>
<feature type="compositionally biased region" description="Basic residues" evidence="1">
    <location>
        <begin position="27"/>
        <end position="43"/>
    </location>
</feature>
<keyword evidence="3" id="KW-1185">Reference proteome</keyword>
<gene>
    <name evidence="2" type="ORF">EJB05_10697</name>
</gene>
<name>A0A5J9VPI3_9POAL</name>
<evidence type="ECO:0000313" key="2">
    <source>
        <dbReference type="EMBL" id="TVU37385.1"/>
    </source>
</evidence>
<organism evidence="2 3">
    <name type="scientific">Eragrostis curvula</name>
    <name type="common">weeping love grass</name>
    <dbReference type="NCBI Taxonomy" id="38414"/>
    <lineage>
        <taxon>Eukaryota</taxon>
        <taxon>Viridiplantae</taxon>
        <taxon>Streptophyta</taxon>
        <taxon>Embryophyta</taxon>
        <taxon>Tracheophyta</taxon>
        <taxon>Spermatophyta</taxon>
        <taxon>Magnoliopsida</taxon>
        <taxon>Liliopsida</taxon>
        <taxon>Poales</taxon>
        <taxon>Poaceae</taxon>
        <taxon>PACMAD clade</taxon>
        <taxon>Chloridoideae</taxon>
        <taxon>Eragrostideae</taxon>
        <taxon>Eragrostidinae</taxon>
        <taxon>Eragrostis</taxon>
    </lineage>
</organism>